<evidence type="ECO:0000256" key="6">
    <source>
        <dbReference type="RuleBase" id="RU367120"/>
    </source>
</evidence>
<dbReference type="EC" id="2.5.1.60" evidence="6"/>
<protein>
    <recommendedName>
        <fullName evidence="6">Geranylgeranyl transferase type-2 subunit alpha</fullName>
        <ecNumber evidence="6">2.5.1.60</ecNumber>
    </recommendedName>
    <alternativeName>
        <fullName evidence="6">Geranylgeranyl transferase type II subunit alpha</fullName>
    </alternativeName>
</protein>
<dbReference type="SUPFAM" id="SSF48439">
    <property type="entry name" value="Protein prenylyltransferase"/>
    <property type="match status" value="1"/>
</dbReference>
<evidence type="ECO:0000256" key="1">
    <source>
        <dbReference type="ARBA" id="ARBA00006734"/>
    </source>
</evidence>
<dbReference type="GO" id="GO:0097354">
    <property type="term" value="P:prenylation"/>
    <property type="evidence" value="ECO:0007669"/>
    <property type="project" value="UniProtKB-UniRule"/>
</dbReference>
<keyword evidence="3 6" id="KW-0808">Transferase</keyword>
<dbReference type="OrthoDB" id="1658at2759"/>
<dbReference type="AlphaFoldDB" id="A0A8K0KM01"/>
<sequence>MDLVQSAVFTDPGDQSAWFYLRWLLGRSGSSCRPRLRMGVLQQSSNSYSAALVLNVSREQSVLQAELRIGKKQVKGKWKCSHDLKVSYLWILVPDECNEDISAALERAGEERPSIVITEGGEEVDELFLKKVPPKEDGILEWLAVESMEDNGKSLLIPVLEEQLSLCTQLLDLEPDSRWALLTAVQLLRTLKMRQPKSKLKEYDEMVMEYLDKLIAIDPLRCGYYTDLRSDCCLESALHPGNLTSSIIDLSSLGLTKFPSPLASLPIALVSATDIDLSCNLTLTLPLVRTGALAALAHLPRLRCLRISASFHKLNNLFSSLNLLPNLPHLLQLELVPDDDHEVTLSKEVVHLIYEIIPSLRSLKPV</sequence>
<comment type="caution">
    <text evidence="7">The sequence shown here is derived from an EMBL/GenBank/DDBJ whole genome shotgun (WGS) entry which is preliminary data.</text>
</comment>
<evidence type="ECO:0000256" key="4">
    <source>
        <dbReference type="ARBA" id="ARBA00022737"/>
    </source>
</evidence>
<evidence type="ECO:0000256" key="2">
    <source>
        <dbReference type="ARBA" id="ARBA00022602"/>
    </source>
</evidence>
<dbReference type="GO" id="GO:0004663">
    <property type="term" value="F:Rab geranylgeranyltransferase activity"/>
    <property type="evidence" value="ECO:0007669"/>
    <property type="project" value="UniProtKB-UniRule"/>
</dbReference>
<dbReference type="GO" id="GO:0005968">
    <property type="term" value="C:Rab-protein geranylgeranyltransferase complex"/>
    <property type="evidence" value="ECO:0007669"/>
    <property type="project" value="TreeGrafter"/>
</dbReference>
<dbReference type="Pfam" id="PF01239">
    <property type="entry name" value="PPTA"/>
    <property type="match status" value="1"/>
</dbReference>
<dbReference type="PANTHER" id="PTHR11129">
    <property type="entry name" value="PROTEIN FARNESYLTRANSFERASE ALPHA SUBUNIT/RAB GERANYLGERANYL TRANSFERASE ALPHA SUBUNIT"/>
    <property type="match status" value="1"/>
</dbReference>
<evidence type="ECO:0000313" key="8">
    <source>
        <dbReference type="Proteomes" id="UP000792457"/>
    </source>
</evidence>
<reference evidence="7" key="2">
    <citation type="submission" date="2017-10" db="EMBL/GenBank/DDBJ databases">
        <title>Ladona fulva Genome sequencing and assembly.</title>
        <authorList>
            <person name="Murali S."/>
            <person name="Richards S."/>
            <person name="Bandaranaike D."/>
            <person name="Bellair M."/>
            <person name="Blankenburg K."/>
            <person name="Chao H."/>
            <person name="Dinh H."/>
            <person name="Doddapaneni H."/>
            <person name="Dugan-Rocha S."/>
            <person name="Elkadiri S."/>
            <person name="Gnanaolivu R."/>
            <person name="Hernandez B."/>
            <person name="Skinner E."/>
            <person name="Javaid M."/>
            <person name="Lee S."/>
            <person name="Li M."/>
            <person name="Ming W."/>
            <person name="Munidasa M."/>
            <person name="Muniz J."/>
            <person name="Nguyen L."/>
            <person name="Hughes D."/>
            <person name="Osuji N."/>
            <person name="Pu L.-L."/>
            <person name="Puazo M."/>
            <person name="Qu C."/>
            <person name="Quiroz J."/>
            <person name="Raj R."/>
            <person name="Weissenberger G."/>
            <person name="Xin Y."/>
            <person name="Zou X."/>
            <person name="Han Y."/>
            <person name="Worley K."/>
            <person name="Muzny D."/>
            <person name="Gibbs R."/>
        </authorList>
    </citation>
    <scope>NUCLEOTIDE SEQUENCE</scope>
    <source>
        <strain evidence="7">Sampled in the wild</strain>
    </source>
</reference>
<accession>A0A8K0KM01</accession>
<comment type="function">
    <text evidence="6">Catalyzes the transfer of a geranyl-geranyl moiety from geranyl-geranyl pyrophosphate to cysteines occuring in specific C-terminal amino acid sequences.</text>
</comment>
<comment type="similarity">
    <text evidence="1 6">Belongs to the protein prenyltransferase subunit alpha family.</text>
</comment>
<keyword evidence="8" id="KW-1185">Reference proteome</keyword>
<name>A0A8K0KM01_LADFU</name>
<gene>
    <name evidence="7" type="ORF">J437_LFUL017209</name>
</gene>
<dbReference type="InterPro" id="IPR002088">
    <property type="entry name" value="Prenyl_trans_a"/>
</dbReference>
<dbReference type="Proteomes" id="UP000792457">
    <property type="component" value="Unassembled WGS sequence"/>
</dbReference>
<keyword evidence="4" id="KW-0677">Repeat</keyword>
<evidence type="ECO:0000313" key="7">
    <source>
        <dbReference type="EMBL" id="KAG8237542.1"/>
    </source>
</evidence>
<evidence type="ECO:0000256" key="5">
    <source>
        <dbReference type="ARBA" id="ARBA00047658"/>
    </source>
</evidence>
<organism evidence="7 8">
    <name type="scientific">Ladona fulva</name>
    <name type="common">Scarce chaser dragonfly</name>
    <name type="synonym">Libellula fulva</name>
    <dbReference type="NCBI Taxonomy" id="123851"/>
    <lineage>
        <taxon>Eukaryota</taxon>
        <taxon>Metazoa</taxon>
        <taxon>Ecdysozoa</taxon>
        <taxon>Arthropoda</taxon>
        <taxon>Hexapoda</taxon>
        <taxon>Insecta</taxon>
        <taxon>Pterygota</taxon>
        <taxon>Palaeoptera</taxon>
        <taxon>Odonata</taxon>
        <taxon>Epiprocta</taxon>
        <taxon>Anisoptera</taxon>
        <taxon>Libelluloidea</taxon>
        <taxon>Libellulidae</taxon>
        <taxon>Ladona</taxon>
    </lineage>
</organism>
<dbReference type="PROSITE" id="PS51147">
    <property type="entry name" value="PFTA"/>
    <property type="match status" value="1"/>
</dbReference>
<dbReference type="Gene3D" id="1.25.40.120">
    <property type="entry name" value="Protein prenylyltransferase"/>
    <property type="match status" value="1"/>
</dbReference>
<comment type="catalytic activity">
    <reaction evidence="5 6">
        <text>geranylgeranyl diphosphate + L-cysteinyl-[protein] = S-geranylgeranyl-L-cysteinyl-[protein] + diphosphate</text>
        <dbReference type="Rhea" id="RHEA:21240"/>
        <dbReference type="Rhea" id="RHEA-COMP:10131"/>
        <dbReference type="Rhea" id="RHEA-COMP:11537"/>
        <dbReference type="ChEBI" id="CHEBI:29950"/>
        <dbReference type="ChEBI" id="CHEBI:33019"/>
        <dbReference type="ChEBI" id="CHEBI:57533"/>
        <dbReference type="ChEBI" id="CHEBI:86021"/>
        <dbReference type="EC" id="2.5.1.60"/>
    </reaction>
</comment>
<keyword evidence="2 6" id="KW-0637">Prenyltransferase</keyword>
<dbReference type="PANTHER" id="PTHR11129:SF2">
    <property type="entry name" value="GERANYLGERANYL TRANSFERASE TYPE-2 SUBUNIT ALPHA"/>
    <property type="match status" value="1"/>
</dbReference>
<dbReference type="Gene3D" id="2.60.40.1130">
    <property type="entry name" value="Rab geranylgeranyltransferase alpha-subunit, insert domain"/>
    <property type="match status" value="1"/>
</dbReference>
<evidence type="ECO:0000256" key="3">
    <source>
        <dbReference type="ARBA" id="ARBA00022679"/>
    </source>
</evidence>
<proteinExistence type="inferred from homology"/>
<dbReference type="EMBL" id="KZ309184">
    <property type="protein sequence ID" value="KAG8237542.1"/>
    <property type="molecule type" value="Genomic_DNA"/>
</dbReference>
<reference evidence="7" key="1">
    <citation type="submission" date="2013-04" db="EMBL/GenBank/DDBJ databases">
        <authorList>
            <person name="Qu J."/>
            <person name="Murali S.C."/>
            <person name="Bandaranaike D."/>
            <person name="Bellair M."/>
            <person name="Blankenburg K."/>
            <person name="Chao H."/>
            <person name="Dinh H."/>
            <person name="Doddapaneni H."/>
            <person name="Downs B."/>
            <person name="Dugan-Rocha S."/>
            <person name="Elkadiri S."/>
            <person name="Gnanaolivu R.D."/>
            <person name="Hernandez B."/>
            <person name="Javaid M."/>
            <person name="Jayaseelan J.C."/>
            <person name="Lee S."/>
            <person name="Li M."/>
            <person name="Ming W."/>
            <person name="Munidasa M."/>
            <person name="Muniz J."/>
            <person name="Nguyen L."/>
            <person name="Ongeri F."/>
            <person name="Osuji N."/>
            <person name="Pu L.-L."/>
            <person name="Puazo M."/>
            <person name="Qu C."/>
            <person name="Quiroz J."/>
            <person name="Raj R."/>
            <person name="Weissenberger G."/>
            <person name="Xin Y."/>
            <person name="Zou X."/>
            <person name="Han Y."/>
            <person name="Richards S."/>
            <person name="Worley K."/>
            <person name="Muzny D."/>
            <person name="Gibbs R."/>
        </authorList>
    </citation>
    <scope>NUCLEOTIDE SEQUENCE</scope>
    <source>
        <strain evidence="7">Sampled in the wild</strain>
    </source>
</reference>